<evidence type="ECO:0000259" key="2">
    <source>
        <dbReference type="Pfam" id="PF02481"/>
    </source>
</evidence>
<evidence type="ECO:0000313" key="5">
    <source>
        <dbReference type="Proteomes" id="UP000070299"/>
    </source>
</evidence>
<dbReference type="Pfam" id="PF17782">
    <property type="entry name" value="WHD_DprA"/>
    <property type="match status" value="1"/>
</dbReference>
<dbReference type="Proteomes" id="UP000070299">
    <property type="component" value="Unassembled WGS sequence"/>
</dbReference>
<proteinExistence type="inferred from homology"/>
<dbReference type="Gene3D" id="3.40.50.450">
    <property type="match status" value="1"/>
</dbReference>
<keyword evidence="5" id="KW-1185">Reference proteome</keyword>
<dbReference type="AlphaFoldDB" id="A0A136A4F9"/>
<dbReference type="RefSeq" id="WP_068373621.1">
    <property type="nucleotide sequence ID" value="NZ_LSNE01000003.1"/>
</dbReference>
<dbReference type="InterPro" id="IPR036388">
    <property type="entry name" value="WH-like_DNA-bd_sf"/>
</dbReference>
<feature type="domain" description="Smf/DprA SLOG" evidence="2">
    <location>
        <begin position="93"/>
        <end position="301"/>
    </location>
</feature>
<dbReference type="Pfam" id="PF02481">
    <property type="entry name" value="DNA_processg_A"/>
    <property type="match status" value="1"/>
</dbReference>
<gene>
    <name evidence="4" type="ORF">AX660_08375</name>
</gene>
<evidence type="ECO:0000259" key="3">
    <source>
        <dbReference type="Pfam" id="PF17782"/>
    </source>
</evidence>
<dbReference type="NCBIfam" id="TIGR00732">
    <property type="entry name" value="dprA"/>
    <property type="match status" value="1"/>
</dbReference>
<dbReference type="OrthoDB" id="9785707at2"/>
<comment type="caution">
    <text evidence="4">The sequence shown here is derived from an EMBL/GenBank/DDBJ whole genome shotgun (WGS) entry which is preliminary data.</text>
</comment>
<reference evidence="5" key="1">
    <citation type="submission" date="2016-02" db="EMBL/GenBank/DDBJ databases">
        <authorList>
            <person name="Schultz-Johansen M."/>
            <person name="Glaring M.A."/>
            <person name="Bech P.K."/>
            <person name="Stougaard P."/>
        </authorList>
    </citation>
    <scope>NUCLEOTIDE SEQUENCE [LARGE SCALE GENOMIC DNA]</scope>
    <source>
        <strain evidence="5">S66</strain>
    </source>
</reference>
<name>A0A136A4F9_9ALTE</name>
<accession>A0A136A4F9</accession>
<protein>
    <submittedName>
        <fullName evidence="4">DNA processing protein DprA</fullName>
    </submittedName>
</protein>
<dbReference type="Gene3D" id="1.10.10.10">
    <property type="entry name" value="Winged helix-like DNA-binding domain superfamily/Winged helix DNA-binding domain"/>
    <property type="match status" value="1"/>
</dbReference>
<dbReference type="EMBL" id="LSNE01000003">
    <property type="protein sequence ID" value="KXI30010.1"/>
    <property type="molecule type" value="Genomic_DNA"/>
</dbReference>
<dbReference type="PANTHER" id="PTHR43022">
    <property type="entry name" value="PROTEIN SMF"/>
    <property type="match status" value="1"/>
</dbReference>
<comment type="similarity">
    <text evidence="1">Belongs to the DprA/Smf family.</text>
</comment>
<dbReference type="STRING" id="1799789.AX660_08375"/>
<dbReference type="PANTHER" id="PTHR43022:SF1">
    <property type="entry name" value="PROTEIN SMF"/>
    <property type="match status" value="1"/>
</dbReference>
<dbReference type="SUPFAM" id="SSF102405">
    <property type="entry name" value="MCP/YpsA-like"/>
    <property type="match status" value="1"/>
</dbReference>
<evidence type="ECO:0000313" key="4">
    <source>
        <dbReference type="EMBL" id="KXI30010.1"/>
    </source>
</evidence>
<evidence type="ECO:0000256" key="1">
    <source>
        <dbReference type="ARBA" id="ARBA00006525"/>
    </source>
</evidence>
<dbReference type="InterPro" id="IPR003488">
    <property type="entry name" value="DprA"/>
</dbReference>
<dbReference type="InterPro" id="IPR041614">
    <property type="entry name" value="DprA_WH"/>
</dbReference>
<dbReference type="GO" id="GO:0009294">
    <property type="term" value="P:DNA-mediated transformation"/>
    <property type="evidence" value="ECO:0007669"/>
    <property type="project" value="InterPro"/>
</dbReference>
<sequence length="380" mass="41557">MQQDVDLAKRLNKTDELFAWLHLASIPKFGAASYAKICKKLQWNISDFFTATQAELIGIGFNPVQVEAILHPNVELIQQSIQWLNGDNNRFVLNLEDSVYPLLLKEISSPPILLFGYGDQNKLANLQMAIVGSRNPSISGKEYAKSFAHDLSQCGWTITSGLALGIDGFSHEGAIQAKGPTIAVLGTGIDNIYPRKHRKLAEDIIAGGGVIISEFAPLTPVLPENFPRRNRIISGLSRGTLIVEAALKSGSLITARYATEQNREVFAIPGNINNPLTKGCHYLIQQGAKLVTCIADINEEFSELEFNIDVTNSNKTKKNSIECLATDLLLDSVDFEATPLDIVAERSGMTVSEVMSQLLEYELRGLVTAVPGGYIKLGEK</sequence>
<feature type="domain" description="DprA winged helix" evidence="3">
    <location>
        <begin position="329"/>
        <end position="373"/>
    </location>
</feature>
<dbReference type="InterPro" id="IPR057666">
    <property type="entry name" value="DrpA_SLOG"/>
</dbReference>
<organism evidence="4 5">
    <name type="scientific">Paraglaciecola hydrolytica</name>
    <dbReference type="NCBI Taxonomy" id="1799789"/>
    <lineage>
        <taxon>Bacteria</taxon>
        <taxon>Pseudomonadati</taxon>
        <taxon>Pseudomonadota</taxon>
        <taxon>Gammaproteobacteria</taxon>
        <taxon>Alteromonadales</taxon>
        <taxon>Alteromonadaceae</taxon>
        <taxon>Paraglaciecola</taxon>
    </lineage>
</organism>